<accession>A0ABS8M2I0</accession>
<dbReference type="PANTHER" id="PTHR34220">
    <property type="entry name" value="SENSOR HISTIDINE KINASE YPDA"/>
    <property type="match status" value="1"/>
</dbReference>
<keyword evidence="3" id="KW-0418">Kinase</keyword>
<dbReference type="EMBL" id="JAJJMN010000001">
    <property type="protein sequence ID" value="MCC9018542.1"/>
    <property type="molecule type" value="Genomic_DNA"/>
</dbReference>
<sequence length="366" mass="42152">MEYLYYSITVFDLRMMVKLSAYWKIQLVGWMVTSLYWGISAFFGSSFMWTIGIADFVLDVFIGISLTHLYRNFALIRGWNKFSLKKLVPRIVLSVLILSVLYMLLIVGKLYLVRLFVLKSTSISFISFLQSTQLQVFITGTRLMSIWVLAYHLYHYSRLEIETVKENARLSIILKEAQLNNLSTQLNPHFFFNSLNSIKFLVLEDPHSARRAIDLLSDLLRNSLNNNIGNLVALNDEISLVRDYLELEKIRFEERLQVEIEVDQKLSDHLVLPLSIQTLVENAIKHGIEKRKEGGAVTVKIEQAGNFIKISVQNSGKLHKEIKDFSGIGLSNLKERLLLQYKGRASFEIKEMESETVLATILFPSE</sequence>
<name>A0ABS8M2I0_9FLAO</name>
<dbReference type="SUPFAM" id="SSF55874">
    <property type="entry name" value="ATPase domain of HSP90 chaperone/DNA topoisomerase II/histidine kinase"/>
    <property type="match status" value="1"/>
</dbReference>
<organism evidence="3 4">
    <name type="scientific">Flavobacterium lipolyticum</name>
    <dbReference type="NCBI Taxonomy" id="2893754"/>
    <lineage>
        <taxon>Bacteria</taxon>
        <taxon>Pseudomonadati</taxon>
        <taxon>Bacteroidota</taxon>
        <taxon>Flavobacteriia</taxon>
        <taxon>Flavobacteriales</taxon>
        <taxon>Flavobacteriaceae</taxon>
        <taxon>Flavobacterium</taxon>
    </lineage>
</organism>
<evidence type="ECO:0000313" key="4">
    <source>
        <dbReference type="Proteomes" id="UP001430700"/>
    </source>
</evidence>
<dbReference type="Proteomes" id="UP001430700">
    <property type="component" value="Unassembled WGS sequence"/>
</dbReference>
<proteinExistence type="predicted"/>
<keyword evidence="3" id="KW-0808">Transferase</keyword>
<keyword evidence="1" id="KW-1133">Transmembrane helix</keyword>
<keyword evidence="4" id="KW-1185">Reference proteome</keyword>
<gene>
    <name evidence="3" type="ORF">LNQ34_12220</name>
</gene>
<evidence type="ECO:0000256" key="1">
    <source>
        <dbReference type="SAM" id="Phobius"/>
    </source>
</evidence>
<comment type="caution">
    <text evidence="3">The sequence shown here is derived from an EMBL/GenBank/DDBJ whole genome shotgun (WGS) entry which is preliminary data.</text>
</comment>
<feature type="transmembrane region" description="Helical" evidence="1">
    <location>
        <begin position="21"/>
        <end position="43"/>
    </location>
</feature>
<dbReference type="Gene3D" id="3.30.565.10">
    <property type="entry name" value="Histidine kinase-like ATPase, C-terminal domain"/>
    <property type="match status" value="1"/>
</dbReference>
<evidence type="ECO:0000313" key="3">
    <source>
        <dbReference type="EMBL" id="MCC9018542.1"/>
    </source>
</evidence>
<dbReference type="Pfam" id="PF06580">
    <property type="entry name" value="His_kinase"/>
    <property type="match status" value="1"/>
</dbReference>
<feature type="transmembrane region" description="Helical" evidence="1">
    <location>
        <begin position="49"/>
        <end position="70"/>
    </location>
</feature>
<dbReference type="GO" id="GO:0016301">
    <property type="term" value="F:kinase activity"/>
    <property type="evidence" value="ECO:0007669"/>
    <property type="project" value="UniProtKB-KW"/>
</dbReference>
<dbReference type="RefSeq" id="WP_229999927.1">
    <property type="nucleotide sequence ID" value="NZ_JAJJMN010000001.1"/>
</dbReference>
<reference evidence="3" key="1">
    <citation type="submission" date="2021-11" db="EMBL/GenBank/DDBJ databases">
        <title>Description of novel Flavobacterium species.</title>
        <authorList>
            <person name="Saticioglu I.B."/>
            <person name="Ay H."/>
            <person name="Altun S."/>
            <person name="Duman M."/>
        </authorList>
    </citation>
    <scope>NUCLEOTIDE SEQUENCE</scope>
    <source>
        <strain evidence="3">F-126</strain>
    </source>
</reference>
<dbReference type="PANTHER" id="PTHR34220:SF7">
    <property type="entry name" value="SENSOR HISTIDINE KINASE YPDA"/>
    <property type="match status" value="1"/>
</dbReference>
<feature type="transmembrane region" description="Helical" evidence="1">
    <location>
        <begin position="91"/>
        <end position="112"/>
    </location>
</feature>
<keyword evidence="1" id="KW-0472">Membrane</keyword>
<dbReference type="InterPro" id="IPR036890">
    <property type="entry name" value="HATPase_C_sf"/>
</dbReference>
<protein>
    <submittedName>
        <fullName evidence="3">Histidine kinase</fullName>
    </submittedName>
</protein>
<feature type="domain" description="Signal transduction histidine kinase internal region" evidence="2">
    <location>
        <begin position="177"/>
        <end position="256"/>
    </location>
</feature>
<keyword evidence="1" id="KW-0812">Transmembrane</keyword>
<dbReference type="InterPro" id="IPR050640">
    <property type="entry name" value="Bact_2-comp_sensor_kinase"/>
</dbReference>
<evidence type="ECO:0000259" key="2">
    <source>
        <dbReference type="Pfam" id="PF06580"/>
    </source>
</evidence>
<dbReference type="InterPro" id="IPR010559">
    <property type="entry name" value="Sig_transdc_His_kin_internal"/>
</dbReference>